<evidence type="ECO:0000256" key="1">
    <source>
        <dbReference type="PROSITE-ProRule" id="PRU00176"/>
    </source>
</evidence>
<organism evidence="4 5">
    <name type="scientific">Hohenbuehelia grisea</name>
    <dbReference type="NCBI Taxonomy" id="104357"/>
    <lineage>
        <taxon>Eukaryota</taxon>
        <taxon>Fungi</taxon>
        <taxon>Dikarya</taxon>
        <taxon>Basidiomycota</taxon>
        <taxon>Agaricomycotina</taxon>
        <taxon>Agaricomycetes</taxon>
        <taxon>Agaricomycetidae</taxon>
        <taxon>Agaricales</taxon>
        <taxon>Pleurotineae</taxon>
        <taxon>Pleurotaceae</taxon>
        <taxon>Hohenbuehelia</taxon>
    </lineage>
</organism>
<dbReference type="EMBL" id="JASNQZ010000012">
    <property type="protein sequence ID" value="KAL0949766.1"/>
    <property type="molecule type" value="Genomic_DNA"/>
</dbReference>
<dbReference type="Pfam" id="PF00076">
    <property type="entry name" value="RRM_1"/>
    <property type="match status" value="1"/>
</dbReference>
<dbReference type="PROSITE" id="PS50102">
    <property type="entry name" value="RRM"/>
    <property type="match status" value="1"/>
</dbReference>
<name>A0ABR3J2U3_9AGAR</name>
<reference evidence="5" key="1">
    <citation type="submission" date="2024-06" db="EMBL/GenBank/DDBJ databases">
        <title>Multi-omics analyses provide insights into the biosynthesis of the anticancer antibiotic pleurotin in Hohenbuehelia grisea.</title>
        <authorList>
            <person name="Weaver J.A."/>
            <person name="Alberti F."/>
        </authorList>
    </citation>
    <scope>NUCLEOTIDE SEQUENCE [LARGE SCALE GENOMIC DNA]</scope>
    <source>
        <strain evidence="5">T-177</strain>
    </source>
</reference>
<dbReference type="Proteomes" id="UP001556367">
    <property type="component" value="Unassembled WGS sequence"/>
</dbReference>
<proteinExistence type="predicted"/>
<sequence length="260" mass="28075">MPHHNSLKKSGLGNVTSSVLQRSPVVHPSSTHSSAGNLVLASSSTNVPGEGKRLYGKRTQDPPTAHKSAGRSAKDDVLGNRVPKTRPMQERNKIIVCDDGIELRWVYVANLNPVVTEADLVSMFGVCGKITRVQLRLGAGCGVNPGVAIPQEIRGKRDRLYATVDFSDATSVPKALKKAGEMLHGLPVIVTPQANDLPEMRYHIQKGKRFAAISKAQVPVPKRANPEPPVIALGLEPQRPLIFNTSPTSWISKLFPVPAK</sequence>
<keyword evidence="1" id="KW-0694">RNA-binding</keyword>
<feature type="compositionally biased region" description="Low complexity" evidence="2">
    <location>
        <begin position="23"/>
        <end position="34"/>
    </location>
</feature>
<evidence type="ECO:0000313" key="4">
    <source>
        <dbReference type="EMBL" id="KAL0949766.1"/>
    </source>
</evidence>
<dbReference type="SUPFAM" id="SSF54928">
    <property type="entry name" value="RNA-binding domain, RBD"/>
    <property type="match status" value="1"/>
</dbReference>
<dbReference type="Gene3D" id="3.30.70.330">
    <property type="match status" value="1"/>
</dbReference>
<evidence type="ECO:0000313" key="5">
    <source>
        <dbReference type="Proteomes" id="UP001556367"/>
    </source>
</evidence>
<evidence type="ECO:0000259" key="3">
    <source>
        <dbReference type="PROSITE" id="PS50102"/>
    </source>
</evidence>
<keyword evidence="5" id="KW-1185">Reference proteome</keyword>
<dbReference type="InterPro" id="IPR012677">
    <property type="entry name" value="Nucleotide-bd_a/b_plait_sf"/>
</dbReference>
<comment type="caution">
    <text evidence="4">The sequence shown here is derived from an EMBL/GenBank/DDBJ whole genome shotgun (WGS) entry which is preliminary data.</text>
</comment>
<accession>A0ABR3J2U3</accession>
<evidence type="ECO:0000256" key="2">
    <source>
        <dbReference type="SAM" id="MobiDB-lite"/>
    </source>
</evidence>
<dbReference type="CDD" id="cd00590">
    <property type="entry name" value="RRM_SF"/>
    <property type="match status" value="1"/>
</dbReference>
<feature type="domain" description="RRM" evidence="3">
    <location>
        <begin position="104"/>
        <end position="209"/>
    </location>
</feature>
<dbReference type="InterPro" id="IPR000504">
    <property type="entry name" value="RRM_dom"/>
</dbReference>
<dbReference type="InterPro" id="IPR035979">
    <property type="entry name" value="RBD_domain_sf"/>
</dbReference>
<gene>
    <name evidence="4" type="ORF">HGRIS_009805</name>
</gene>
<feature type="region of interest" description="Disordered" evidence="2">
    <location>
        <begin position="23"/>
        <end position="85"/>
    </location>
</feature>
<protein>
    <recommendedName>
        <fullName evidence="3">RRM domain-containing protein</fullName>
    </recommendedName>
</protein>